<dbReference type="EMBL" id="LR743504">
    <property type="protein sequence ID" value="CAA2106142.1"/>
    <property type="molecule type" value="Genomic_DNA"/>
</dbReference>
<evidence type="ECO:0000256" key="1">
    <source>
        <dbReference type="SAM" id="Phobius"/>
    </source>
</evidence>
<organism evidence="2">
    <name type="scientific">Methylobacterium bullatum</name>
    <dbReference type="NCBI Taxonomy" id="570505"/>
    <lineage>
        <taxon>Bacteria</taxon>
        <taxon>Pseudomonadati</taxon>
        <taxon>Pseudomonadota</taxon>
        <taxon>Alphaproteobacteria</taxon>
        <taxon>Hyphomicrobiales</taxon>
        <taxon>Methylobacteriaceae</taxon>
        <taxon>Methylobacterium</taxon>
    </lineage>
</organism>
<feature type="transmembrane region" description="Helical" evidence="1">
    <location>
        <begin position="54"/>
        <end position="73"/>
    </location>
</feature>
<keyword evidence="1" id="KW-1133">Transmembrane helix</keyword>
<sequence>MTGSFSDRPRWRPSEGRHLRPATRCAILSALPCRPMRRHVQLCSAIAGVPEMNIAAILALQSIPFAALVLATAGANRDLFAVLYVAALGLTLSIIIFGDGHHTLPLMPGMSGGNHR</sequence>
<reference evidence="2" key="1">
    <citation type="submission" date="2019-12" db="EMBL/GenBank/DDBJ databases">
        <authorList>
            <person name="Cremers G."/>
        </authorList>
    </citation>
    <scope>NUCLEOTIDE SEQUENCE</scope>
    <source>
        <strain evidence="2">Mbul1</strain>
    </source>
</reference>
<evidence type="ECO:0000313" key="2">
    <source>
        <dbReference type="EMBL" id="CAA2106142.1"/>
    </source>
</evidence>
<keyword evidence="1" id="KW-0472">Membrane</keyword>
<dbReference type="AlphaFoldDB" id="A0A679J5B0"/>
<accession>A0A679J5B0</accession>
<keyword evidence="1" id="KW-0812">Transmembrane</keyword>
<protein>
    <submittedName>
        <fullName evidence="2">Uncharacterized protein</fullName>
    </submittedName>
</protein>
<proteinExistence type="predicted"/>
<name>A0A679J5B0_9HYPH</name>
<feature type="transmembrane region" description="Helical" evidence="1">
    <location>
        <begin position="79"/>
        <end position="98"/>
    </location>
</feature>
<gene>
    <name evidence="2" type="ORF">MBUL_03540</name>
</gene>